<dbReference type="PIRSF" id="PIRSF004638">
    <property type="entry name" value="UCP004638"/>
    <property type="match status" value="1"/>
</dbReference>
<gene>
    <name evidence="16" type="ORF">M8A51_25005</name>
</gene>
<dbReference type="InterPro" id="IPR005265">
    <property type="entry name" value="HemJ-like"/>
</dbReference>
<dbReference type="Proteomes" id="UP001165541">
    <property type="component" value="Unassembled WGS sequence"/>
</dbReference>
<comment type="function">
    <text evidence="14">Catalyzes the oxidation of protoporphyrinogen IX to protoporphyrin IX.</text>
</comment>
<keyword evidence="11 14" id="KW-0408">Iron</keyword>
<keyword evidence="10" id="KW-0560">Oxidoreductase</keyword>
<evidence type="ECO:0000256" key="6">
    <source>
        <dbReference type="ARBA" id="ARBA00022617"/>
    </source>
</evidence>
<dbReference type="Pfam" id="PF03653">
    <property type="entry name" value="UPF0093"/>
    <property type="match status" value="1"/>
</dbReference>
<comment type="catalytic activity">
    <reaction evidence="13 14">
        <text>protoporphyrinogen IX + 3 A = protoporphyrin IX + 3 AH2</text>
        <dbReference type="Rhea" id="RHEA:62000"/>
        <dbReference type="ChEBI" id="CHEBI:13193"/>
        <dbReference type="ChEBI" id="CHEBI:17499"/>
        <dbReference type="ChEBI" id="CHEBI:57306"/>
        <dbReference type="ChEBI" id="CHEBI:57307"/>
    </reaction>
</comment>
<evidence type="ECO:0000256" key="15">
    <source>
        <dbReference type="SAM" id="Phobius"/>
    </source>
</evidence>
<evidence type="ECO:0000313" key="16">
    <source>
        <dbReference type="EMBL" id="MCM5682803.1"/>
    </source>
</evidence>
<feature type="transmembrane region" description="Helical" evidence="15">
    <location>
        <begin position="52"/>
        <end position="73"/>
    </location>
</feature>
<evidence type="ECO:0000256" key="14">
    <source>
        <dbReference type="PIRNR" id="PIRNR004638"/>
    </source>
</evidence>
<evidence type="ECO:0000256" key="5">
    <source>
        <dbReference type="ARBA" id="ARBA00022475"/>
    </source>
</evidence>
<comment type="pathway">
    <text evidence="2 14">Porphyrin-containing compound metabolism; protoporphyrin-IX biosynthesis; protoporphyrin-IX from protoporphyrinogen-IX: step 1/1.</text>
</comment>
<evidence type="ECO:0000256" key="1">
    <source>
        <dbReference type="ARBA" id="ARBA00004651"/>
    </source>
</evidence>
<keyword evidence="8 14" id="KW-0479">Metal-binding</keyword>
<feature type="transmembrane region" description="Helical" evidence="15">
    <location>
        <begin position="120"/>
        <end position="138"/>
    </location>
</feature>
<comment type="caution">
    <text evidence="16">The sequence shown here is derived from an EMBL/GenBank/DDBJ whole genome shotgun (WGS) entry which is preliminary data.</text>
</comment>
<keyword evidence="9 15" id="KW-1133">Transmembrane helix</keyword>
<evidence type="ECO:0000256" key="10">
    <source>
        <dbReference type="ARBA" id="ARBA00023002"/>
    </source>
</evidence>
<protein>
    <recommendedName>
        <fullName evidence="4 14">Protoporphyrinogen IX oxidase</fullName>
        <ecNumber evidence="14">1.3.99.-</ecNumber>
    </recommendedName>
</protein>
<sequence>MTLLWLKAAHLLAVVTFVGGLLLTTILLHLLHGSPVPRLPQERRLVVAVRHWDRAVTTPALALVWLLGMAMAVRAGWMGAPWLLGKLVLVAGLSAWHGLQAGWLQRLVADQVTPPRWTRRVVGPLLAAVAGCVLLVVLKPS</sequence>
<keyword evidence="17" id="KW-1185">Reference proteome</keyword>
<reference evidence="16" key="1">
    <citation type="submission" date="2022-05" db="EMBL/GenBank/DDBJ databases">
        <title>Schlegelella sp. nov., isolated from mangrove soil.</title>
        <authorList>
            <person name="Liu Y."/>
            <person name="Ge X."/>
            <person name="Liu W."/>
        </authorList>
    </citation>
    <scope>NUCLEOTIDE SEQUENCE</scope>
    <source>
        <strain evidence="16">S2-27</strain>
    </source>
</reference>
<dbReference type="EMBL" id="JAMKFE010000024">
    <property type="protein sequence ID" value="MCM5682803.1"/>
    <property type="molecule type" value="Genomic_DNA"/>
</dbReference>
<dbReference type="EC" id="1.3.99.-" evidence="14"/>
<keyword evidence="6 14" id="KW-0349">Heme</keyword>
<comment type="similarity">
    <text evidence="3 14">Belongs to the HemJ family.</text>
</comment>
<comment type="subcellular location">
    <subcellularLocation>
        <location evidence="1">Cell membrane</location>
        <topology evidence="1">Multi-pass membrane protein</topology>
    </subcellularLocation>
</comment>
<name>A0ABT0YY92_9BURK</name>
<dbReference type="PANTHER" id="PTHR40255:SF1">
    <property type="entry name" value="PROTOPORPHYRINOGEN IX OXIDASE"/>
    <property type="match status" value="1"/>
</dbReference>
<keyword evidence="7 15" id="KW-0812">Transmembrane</keyword>
<evidence type="ECO:0000256" key="11">
    <source>
        <dbReference type="ARBA" id="ARBA00023004"/>
    </source>
</evidence>
<evidence type="ECO:0000256" key="8">
    <source>
        <dbReference type="ARBA" id="ARBA00022723"/>
    </source>
</evidence>
<keyword evidence="5 14" id="KW-1003">Cell membrane</keyword>
<accession>A0ABT0YY92</accession>
<dbReference type="RefSeq" id="WP_251781346.1">
    <property type="nucleotide sequence ID" value="NZ_JAMKFE010000024.1"/>
</dbReference>
<proteinExistence type="inferred from homology"/>
<dbReference type="PANTHER" id="PTHR40255">
    <property type="entry name" value="UPF0093 MEMBRANE PROTEIN SLR1790"/>
    <property type="match status" value="1"/>
</dbReference>
<evidence type="ECO:0000256" key="7">
    <source>
        <dbReference type="ARBA" id="ARBA00022692"/>
    </source>
</evidence>
<evidence type="ECO:0000256" key="3">
    <source>
        <dbReference type="ARBA" id="ARBA00006501"/>
    </source>
</evidence>
<comment type="cofactor">
    <cofactor evidence="14">
        <name>heme b</name>
        <dbReference type="ChEBI" id="CHEBI:60344"/>
    </cofactor>
    <text evidence="14">Binds 1 heme b (iron(II)-protoporphyrin IX) group per subunit.</text>
</comment>
<keyword evidence="12 14" id="KW-0472">Membrane</keyword>
<evidence type="ECO:0000313" key="17">
    <source>
        <dbReference type="Proteomes" id="UP001165541"/>
    </source>
</evidence>
<evidence type="ECO:0000256" key="13">
    <source>
        <dbReference type="ARBA" id="ARBA00048390"/>
    </source>
</evidence>
<organism evidence="16 17">
    <name type="scientific">Caldimonas mangrovi</name>
    <dbReference type="NCBI Taxonomy" id="2944811"/>
    <lineage>
        <taxon>Bacteria</taxon>
        <taxon>Pseudomonadati</taxon>
        <taxon>Pseudomonadota</taxon>
        <taxon>Betaproteobacteria</taxon>
        <taxon>Burkholderiales</taxon>
        <taxon>Sphaerotilaceae</taxon>
        <taxon>Caldimonas</taxon>
    </lineage>
</organism>
<feature type="transmembrane region" description="Helical" evidence="15">
    <location>
        <begin position="12"/>
        <end position="31"/>
    </location>
</feature>
<evidence type="ECO:0000256" key="4">
    <source>
        <dbReference type="ARBA" id="ARBA00017504"/>
    </source>
</evidence>
<feature type="transmembrane region" description="Helical" evidence="15">
    <location>
        <begin position="79"/>
        <end position="99"/>
    </location>
</feature>
<evidence type="ECO:0000256" key="2">
    <source>
        <dbReference type="ARBA" id="ARBA00005073"/>
    </source>
</evidence>
<evidence type="ECO:0000256" key="9">
    <source>
        <dbReference type="ARBA" id="ARBA00022989"/>
    </source>
</evidence>
<evidence type="ECO:0000256" key="12">
    <source>
        <dbReference type="ARBA" id="ARBA00023136"/>
    </source>
</evidence>